<dbReference type="AlphaFoldDB" id="A0A0E9S1U3"/>
<proteinExistence type="predicted"/>
<accession>A0A0E9S1U3</accession>
<organism evidence="1">
    <name type="scientific">Anguilla anguilla</name>
    <name type="common">European freshwater eel</name>
    <name type="synonym">Muraena anguilla</name>
    <dbReference type="NCBI Taxonomy" id="7936"/>
    <lineage>
        <taxon>Eukaryota</taxon>
        <taxon>Metazoa</taxon>
        <taxon>Chordata</taxon>
        <taxon>Craniata</taxon>
        <taxon>Vertebrata</taxon>
        <taxon>Euteleostomi</taxon>
        <taxon>Actinopterygii</taxon>
        <taxon>Neopterygii</taxon>
        <taxon>Teleostei</taxon>
        <taxon>Anguilliformes</taxon>
        <taxon>Anguillidae</taxon>
        <taxon>Anguilla</taxon>
    </lineage>
</organism>
<dbReference type="EMBL" id="GBXM01073346">
    <property type="protein sequence ID" value="JAH35231.1"/>
    <property type="molecule type" value="Transcribed_RNA"/>
</dbReference>
<sequence length="64" mass="7576">MDGHGLRTFSDQKETYNLPGTSFFLYLQLRSVMRAYRVPWSQPPIHPLVTFIKKYQVYPKDKSP</sequence>
<protein>
    <submittedName>
        <fullName evidence="1">Uncharacterized protein</fullName>
    </submittedName>
</protein>
<name>A0A0E9S1U3_ANGAN</name>
<evidence type="ECO:0000313" key="1">
    <source>
        <dbReference type="EMBL" id="JAH35231.1"/>
    </source>
</evidence>
<reference evidence="1" key="1">
    <citation type="submission" date="2014-11" db="EMBL/GenBank/DDBJ databases">
        <authorList>
            <person name="Amaro Gonzalez C."/>
        </authorList>
    </citation>
    <scope>NUCLEOTIDE SEQUENCE</scope>
</reference>
<reference evidence="1" key="2">
    <citation type="journal article" date="2015" name="Fish Shellfish Immunol.">
        <title>Early steps in the European eel (Anguilla anguilla)-Vibrio vulnificus interaction in the gills: Role of the RtxA13 toxin.</title>
        <authorList>
            <person name="Callol A."/>
            <person name="Pajuelo D."/>
            <person name="Ebbesson L."/>
            <person name="Teles M."/>
            <person name="MacKenzie S."/>
            <person name="Amaro C."/>
        </authorList>
    </citation>
    <scope>NUCLEOTIDE SEQUENCE</scope>
</reference>